<evidence type="ECO:0000256" key="8">
    <source>
        <dbReference type="SAM" id="Phobius"/>
    </source>
</evidence>
<dbReference type="GO" id="GO:0031211">
    <property type="term" value="C:endoplasmic reticulum palmitoyltransferase complex"/>
    <property type="evidence" value="ECO:0007669"/>
    <property type="project" value="TreeGrafter"/>
</dbReference>
<proteinExistence type="inferred from homology"/>
<evidence type="ECO:0000256" key="3">
    <source>
        <dbReference type="ARBA" id="ARBA00011396"/>
    </source>
</evidence>
<feature type="compositionally biased region" description="Low complexity" evidence="7">
    <location>
        <begin position="201"/>
        <end position="218"/>
    </location>
</feature>
<feature type="compositionally biased region" description="Polar residues" evidence="7">
    <location>
        <begin position="390"/>
        <end position="401"/>
    </location>
</feature>
<organism evidence="10 11">
    <name type="scientific">Exophiala mesophila</name>
    <name type="common">Black yeast-like fungus</name>
    <dbReference type="NCBI Taxonomy" id="212818"/>
    <lineage>
        <taxon>Eukaryota</taxon>
        <taxon>Fungi</taxon>
        <taxon>Dikarya</taxon>
        <taxon>Ascomycota</taxon>
        <taxon>Pezizomycotina</taxon>
        <taxon>Eurotiomycetes</taxon>
        <taxon>Chaetothyriomycetidae</taxon>
        <taxon>Chaetothyriales</taxon>
        <taxon>Herpotrichiellaceae</taxon>
        <taxon>Exophiala</taxon>
    </lineage>
</organism>
<comment type="caution">
    <text evidence="10">The sequence shown here is derived from an EMBL/GenBank/DDBJ whole genome shotgun (WGS) entry which is preliminary data.</text>
</comment>
<evidence type="ECO:0000256" key="6">
    <source>
        <dbReference type="ARBA" id="ARBA00023136"/>
    </source>
</evidence>
<dbReference type="VEuPathDB" id="FungiDB:PV10_05643"/>
<comment type="subcellular location">
    <subcellularLocation>
        <location evidence="1">Endoplasmic reticulum membrane</location>
        <topology evidence="1">Peripheral membrane protein</topology>
    </subcellularLocation>
</comment>
<name>A0A438MWI8_EXOME</name>
<comment type="subunit">
    <text evidence="3">Interacts with ERF2.</text>
</comment>
<keyword evidence="8" id="KW-0812">Transmembrane</keyword>
<dbReference type="Proteomes" id="UP000288859">
    <property type="component" value="Unassembled WGS sequence"/>
</dbReference>
<dbReference type="InterPro" id="IPR051371">
    <property type="entry name" value="Ras_palmitoyltransferase"/>
</dbReference>
<reference evidence="10 11" key="1">
    <citation type="submission" date="2017-03" db="EMBL/GenBank/DDBJ databases">
        <title>Genomes of endolithic fungi from Antarctica.</title>
        <authorList>
            <person name="Coleine C."/>
            <person name="Masonjones S."/>
            <person name="Stajich J.E."/>
        </authorList>
    </citation>
    <scope>NUCLEOTIDE SEQUENCE [LARGE SCALE GENOMIC DNA]</scope>
    <source>
        <strain evidence="10 11">CCFEE 6314</strain>
    </source>
</reference>
<evidence type="ECO:0000259" key="9">
    <source>
        <dbReference type="Pfam" id="PF10256"/>
    </source>
</evidence>
<dbReference type="GO" id="GO:0005789">
    <property type="term" value="C:endoplasmic reticulum membrane"/>
    <property type="evidence" value="ECO:0007669"/>
    <property type="project" value="UniProtKB-SubCell"/>
</dbReference>
<feature type="compositionally biased region" description="Basic and acidic residues" evidence="7">
    <location>
        <begin position="169"/>
        <end position="180"/>
    </location>
</feature>
<sequence length="648" mass="70685">MSLIVATTSYLNHDCSELLFLHDKSKPTLTPTPAYMQVFPPRFPTYSTSANASYASSANKGATTILHIFGTFNTLILITVVAVAVAASKRLSIVPAPASAPTADTAGTVVAPATFPAPVPAPASPPALAPAASNFPLLSRTSSHFDSLLQPPPATDFTTSSPTTLSPRALEKQPTRHADITHSTLTATPEPYSAGPPVDRPPVSSSSPVQGPSYQPPVTLRDPPLSTLAHPPPSGQRRSFLEALLVRQKKVIAPDNRSAASRVLNPINYVPRPTPVRVQSHQHQRQVSSTDAVTGEVRTLLNLPEQRRSRQHSPTDYAVEHTTHATPQAGDRTSIALPTNQQRTQLTHSLSTHAGLMNDPEKNHVPGVQEPDRAHLPQGHTARGRDVEAQQASSVLGQSYGVSPLDQPLQPPRRITSHRSLNRAQSGMSLRSSAYAKTNPDGGLAPPGSHDGEQRPYTGEEDDESIGDELAWGPSHPCFPHLNPHVPLDSPEYTATRIIRIRRDWMVAGDLAPTFSNIYPEILDPLMQEQEFRYVIEHINHTLCTAYDPFSTWNWLDGLLGLATGWFWEDIRPFGVKGRLRALEEWLEDWNHTVGARNGVKLIPLRRTGYLNLDVQIPDPQVTMVAERDDDNQPPQEVISGQGNTQDT</sequence>
<feature type="transmembrane region" description="Helical" evidence="8">
    <location>
        <begin position="65"/>
        <end position="87"/>
    </location>
</feature>
<dbReference type="Pfam" id="PF10256">
    <property type="entry name" value="Erf4"/>
    <property type="match status" value="1"/>
</dbReference>
<feature type="compositionally biased region" description="Polar residues" evidence="7">
    <location>
        <begin position="633"/>
        <end position="648"/>
    </location>
</feature>
<evidence type="ECO:0000313" key="11">
    <source>
        <dbReference type="Proteomes" id="UP000288859"/>
    </source>
</evidence>
<dbReference type="GO" id="GO:0006612">
    <property type="term" value="P:protein targeting to membrane"/>
    <property type="evidence" value="ECO:0007669"/>
    <property type="project" value="TreeGrafter"/>
</dbReference>
<dbReference type="AlphaFoldDB" id="A0A438MWI8"/>
<dbReference type="InterPro" id="IPR019383">
    <property type="entry name" value="Golgin_A_7/ERF4"/>
</dbReference>
<evidence type="ECO:0000256" key="7">
    <source>
        <dbReference type="SAM" id="MobiDB-lite"/>
    </source>
</evidence>
<feature type="region of interest" description="Disordered" evidence="7">
    <location>
        <begin position="627"/>
        <end position="648"/>
    </location>
</feature>
<feature type="compositionally biased region" description="Polar residues" evidence="7">
    <location>
        <begin position="422"/>
        <end position="436"/>
    </location>
</feature>
<protein>
    <recommendedName>
        <fullName evidence="4">Ras modification protein ERF4</fullName>
    </recommendedName>
</protein>
<evidence type="ECO:0000313" key="10">
    <source>
        <dbReference type="EMBL" id="RVX68064.1"/>
    </source>
</evidence>
<comment type="similarity">
    <text evidence="2">Belongs to the ERF4 family.</text>
</comment>
<feature type="domain" description="Golgin subfamily A member 7/ERF4" evidence="9">
    <location>
        <begin position="498"/>
        <end position="614"/>
    </location>
</feature>
<dbReference type="PANTHER" id="PTHR13254:SF0">
    <property type="entry name" value="GOLGIN SUBFAMILY A MEMBER 7_ERF4 DOMAIN-CONTAINING PROTEIN"/>
    <property type="match status" value="1"/>
</dbReference>
<evidence type="ECO:0000256" key="4">
    <source>
        <dbReference type="ARBA" id="ARBA00018463"/>
    </source>
</evidence>
<gene>
    <name evidence="10" type="ORF">B0A52_08203</name>
</gene>
<feature type="region of interest" description="Disordered" evidence="7">
    <location>
        <begin position="143"/>
        <end position="236"/>
    </location>
</feature>
<accession>A0A438MWI8</accession>
<keyword evidence="8" id="KW-1133">Transmembrane helix</keyword>
<evidence type="ECO:0000256" key="1">
    <source>
        <dbReference type="ARBA" id="ARBA00004406"/>
    </source>
</evidence>
<dbReference type="OrthoDB" id="5377273at2759"/>
<feature type="compositionally biased region" description="Basic and acidic residues" evidence="7">
    <location>
        <begin position="359"/>
        <end position="375"/>
    </location>
</feature>
<keyword evidence="6 8" id="KW-0472">Membrane</keyword>
<feature type="region of interest" description="Disordered" evidence="7">
    <location>
        <begin position="354"/>
        <end position="469"/>
    </location>
</feature>
<keyword evidence="5" id="KW-0256">Endoplasmic reticulum</keyword>
<dbReference type="EMBL" id="NAJM01000041">
    <property type="protein sequence ID" value="RVX68064.1"/>
    <property type="molecule type" value="Genomic_DNA"/>
</dbReference>
<dbReference type="PANTHER" id="PTHR13254">
    <property type="entry name" value="GOLGI AUTOANTIGEN, GOLGIN SUBFAMILY A, 7"/>
    <property type="match status" value="1"/>
</dbReference>
<evidence type="ECO:0000256" key="2">
    <source>
        <dbReference type="ARBA" id="ARBA00007732"/>
    </source>
</evidence>
<evidence type="ECO:0000256" key="5">
    <source>
        <dbReference type="ARBA" id="ARBA00022824"/>
    </source>
</evidence>
<feature type="compositionally biased region" description="Polar residues" evidence="7">
    <location>
        <begin position="156"/>
        <end position="166"/>
    </location>
</feature>